<comment type="caution">
    <text evidence="1">The sequence shown here is derived from an EMBL/GenBank/DDBJ whole genome shotgun (WGS) entry which is preliminary data.</text>
</comment>
<sequence>MRRLILGIGMIMAVCQSHVSLYAQGSQASDGGTFSLNTRNISALQNSVNLVSGQVAFPLTVASLTGKNGPDVTVTFQYNSAPVGQQAKLKNLFAPTGILGMGWTISQPRIVSDHKQTGTRHDDTFYLIEGEVSNPLICISHTASLSKYVLKNFSPWTIEYYPADEKWLVKHEDGSVYAYGDKNTTQNAVQWAVKWGNWVGNSTQPQNQEQMAFVWNLSSITNMYGDQVLFQYEHVDEYVANGTPSSTEKQHTKASYMKKITNATGQFVEFEYAEKTSQEFKDPHTERSEPDGYQEKFETRYLTKLNTKTKDGALIYSVECTYDFVGEDDAVKRVLTKVQKRFPGNDTQPATVFDYFVDGASKGYLKSVHNSLGAHIDYYYETITIADSDRSLGIVAPSGFGQPKIYADNDYVVITWRKLKADGSVDSGRQPVKIFAYYWDGRWMGEELWQTPAVANSDYDRCAILLSPRHFIYRIYESQFSTQQMYIARKKTLYTGAGQWATLHWPHGAGGGDPNLTGNIMSGDNYVAYSMRTLAEIRTAVWKDEQWVEHRLPISDGGSTELYVAGGLNYMLIHNDKGGAFDVIHMFYLDEERQWRQTTLPSSVSFSSDGDNNYRNFWYASNSFLVALPQYNHEYLYNWDENYSNFTKVDVLGYWQDDAYVYITNNSQMAIAESGGGGISARFDGANWLVKGPYSNYYFRHIGVGEDFFVRDRDARSNPREVYLSTFNVNTRSWNADIQYIDNRNGSLNGNNGILLKSGGNLIGMKDGWIYQRDTDGSWDYLDKIYLQGVPFAEIEWVSGYSTQITPNFIVYEYTTTQYGGASGIYIAYLENKQIVGQTKYPSHTVKSFQGNISATTVGAFLGTNAVVLKRVVDGASSGNLDTHIVRHVTWTDGNQLLETFYNYEKGKAQPGGNIAHYNKVTVVPGSNSLTVTPYGKTVHYFYNGLPEDQLLVSPSYHNPARVQLLTGAPYRIETVNATGVVVASTLEAQKVFSKAVRNSSNQLIDSSYFVRSVQSNEVADGLQTSRQSVFDAETGLLKQSIQNNSKGEGVVAESIITYLKYWWEAYDINRAKNILSPVIQSKVVRNGSAVSSSAVRWKYHAAEQRYFPEESYVWLKNGSPDFIAWNNNDIPSGDWSLNGLITRLDVTDGTVLEMRSAAQVVSSSIFDESKLNVLASASYASYDQIAYTGFDDPSEGNWQYNEALFTTASPFAGARSFASTVVSDPNFNYISRTVPAGKYEVSYWMKTASVTIEVTNGTVLSSQQIEQRNGWTLVRGVVDASAGATVTVKVPVSGLLDELRLKPLDAQMTTYVYDAVGNLLRQTDTNLRTSHYEYDGQYRQVTVRDHEGRITRTMAYHFRNQ</sequence>
<gene>
    <name evidence="1" type="ORF">KK083_00545</name>
</gene>
<organism evidence="1 2">
    <name type="scientific">Chryseosolibacter histidini</name>
    <dbReference type="NCBI Taxonomy" id="2782349"/>
    <lineage>
        <taxon>Bacteria</taxon>
        <taxon>Pseudomonadati</taxon>
        <taxon>Bacteroidota</taxon>
        <taxon>Cytophagia</taxon>
        <taxon>Cytophagales</taxon>
        <taxon>Chryseotaleaceae</taxon>
        <taxon>Chryseosolibacter</taxon>
    </lineage>
</organism>
<dbReference type="EMBL" id="JAHESF010000001">
    <property type="protein sequence ID" value="MBT1695341.1"/>
    <property type="molecule type" value="Genomic_DNA"/>
</dbReference>
<name>A0AAP2DFB0_9BACT</name>
<dbReference type="Pfam" id="PF05593">
    <property type="entry name" value="RHS_repeat"/>
    <property type="match status" value="1"/>
</dbReference>
<reference evidence="1 2" key="1">
    <citation type="submission" date="2021-05" db="EMBL/GenBank/DDBJ databases">
        <title>A Polyphasic approach of four new species of the genus Ohtaekwangia: Ohtaekwangia histidinii sp. nov., Ohtaekwangia cretensis sp. nov., Ohtaekwangia indiensis sp. nov., Ohtaekwangia reichenbachii sp. nov. from diverse environment.</title>
        <authorList>
            <person name="Octaviana S."/>
        </authorList>
    </citation>
    <scope>NUCLEOTIDE SEQUENCE [LARGE SCALE GENOMIC DNA]</scope>
    <source>
        <strain evidence="1 2">PWU4</strain>
    </source>
</reference>
<dbReference type="RefSeq" id="WP_254158889.1">
    <property type="nucleotide sequence ID" value="NZ_JAHESF010000001.1"/>
</dbReference>
<proteinExistence type="predicted"/>
<keyword evidence="2" id="KW-1185">Reference proteome</keyword>
<dbReference type="InterPro" id="IPR031325">
    <property type="entry name" value="RHS_repeat"/>
</dbReference>
<evidence type="ECO:0008006" key="3">
    <source>
        <dbReference type="Google" id="ProtNLM"/>
    </source>
</evidence>
<dbReference type="Proteomes" id="UP001319200">
    <property type="component" value="Unassembled WGS sequence"/>
</dbReference>
<protein>
    <recommendedName>
        <fullName evidence="3">RHS repeat protein</fullName>
    </recommendedName>
</protein>
<evidence type="ECO:0000313" key="1">
    <source>
        <dbReference type="EMBL" id="MBT1695341.1"/>
    </source>
</evidence>
<accession>A0AAP2DFB0</accession>
<evidence type="ECO:0000313" key="2">
    <source>
        <dbReference type="Proteomes" id="UP001319200"/>
    </source>
</evidence>